<keyword evidence="1" id="KW-0808">Transferase</keyword>
<evidence type="ECO:0000313" key="1">
    <source>
        <dbReference type="EMBL" id="RLP73877.1"/>
    </source>
</evidence>
<keyword evidence="2" id="KW-1185">Reference proteome</keyword>
<evidence type="ECO:0000313" key="2">
    <source>
        <dbReference type="Proteomes" id="UP000270299"/>
    </source>
</evidence>
<dbReference type="AlphaFoldDB" id="A0A3L7A169"/>
<name>A0A3L7A169_9MICO</name>
<dbReference type="Gene3D" id="3.40.50.2000">
    <property type="entry name" value="Glycogen Phosphorylase B"/>
    <property type="match status" value="2"/>
</dbReference>
<reference evidence="1 2" key="1">
    <citation type="submission" date="2018-10" db="EMBL/GenBank/DDBJ databases">
        <authorList>
            <person name="Li J."/>
        </authorList>
    </citation>
    <scope>NUCLEOTIDE SEQUENCE [LARGE SCALE GENOMIC DNA]</scope>
    <source>
        <strain evidence="1 2">CCTCC AB209002</strain>
    </source>
</reference>
<sequence>MPSPTDLLIVSFSPIATDARVLKQVERFTPTYNVTTCGYGPKPEGVAEHIRIPDDVPANDLNGRLITLHLYSRAYWSIGAVRWTKAALAGRRFDLILANDVETVPLALSLRPKRGVHADLHEYSPRLHAEFEGWLRRIAPYYEWLCRRYVSKAQSWTTVGEGLANEYQRNFGFHPRLVTNAAPFADLTPQPVGQTIRLVHSGAALRKRNIHTLISAVAGSPADVTLDLYLTANDPAYLAELRAGADASDRITLHDPVPYSELVKTLNNFDVGVHFLPPVNFNNEWALPNKMFDYVQARLGIIVGPSAEMAAYVKRFHLGDVAADFSMEALQAAIAELTADSVREYKAGSDAAALELSAGPQVDVWEESISRLAL</sequence>
<gene>
    <name evidence="1" type="ORF">D9V29_00840</name>
</gene>
<dbReference type="SUPFAM" id="SSF53756">
    <property type="entry name" value="UDP-Glycosyltransferase/glycogen phosphorylase"/>
    <property type="match status" value="1"/>
</dbReference>
<protein>
    <submittedName>
        <fullName evidence="1">Glycosyltransferase family 1 protein</fullName>
    </submittedName>
</protein>
<dbReference type="OrthoDB" id="9813214at2"/>
<comment type="caution">
    <text evidence="1">The sequence shown here is derived from an EMBL/GenBank/DDBJ whole genome shotgun (WGS) entry which is preliminary data.</text>
</comment>
<dbReference type="Proteomes" id="UP000270299">
    <property type="component" value="Unassembled WGS sequence"/>
</dbReference>
<dbReference type="GO" id="GO:0016740">
    <property type="term" value="F:transferase activity"/>
    <property type="evidence" value="ECO:0007669"/>
    <property type="project" value="UniProtKB-KW"/>
</dbReference>
<accession>A0A3L7A169</accession>
<proteinExistence type="predicted"/>
<dbReference type="RefSeq" id="WP_121671427.1">
    <property type="nucleotide sequence ID" value="NZ_BMXM01000002.1"/>
</dbReference>
<dbReference type="EMBL" id="RCUV01000001">
    <property type="protein sequence ID" value="RLP73877.1"/>
    <property type="molecule type" value="Genomic_DNA"/>
</dbReference>
<organism evidence="1 2">
    <name type="scientific">Mycetocola manganoxydans</name>
    <dbReference type="NCBI Taxonomy" id="699879"/>
    <lineage>
        <taxon>Bacteria</taxon>
        <taxon>Bacillati</taxon>
        <taxon>Actinomycetota</taxon>
        <taxon>Actinomycetes</taxon>
        <taxon>Micrococcales</taxon>
        <taxon>Microbacteriaceae</taxon>
        <taxon>Mycetocola</taxon>
    </lineage>
</organism>